<dbReference type="InterPro" id="IPR041682">
    <property type="entry name" value="AAA_14"/>
</dbReference>
<reference evidence="3" key="1">
    <citation type="journal article" date="2021" name="PeerJ">
        <title>Extensive microbial diversity within the chicken gut microbiome revealed by metagenomics and culture.</title>
        <authorList>
            <person name="Gilroy R."/>
            <person name="Ravi A."/>
            <person name="Getino M."/>
            <person name="Pursley I."/>
            <person name="Horton D.L."/>
            <person name="Alikhan N.F."/>
            <person name="Baker D."/>
            <person name="Gharbi K."/>
            <person name="Hall N."/>
            <person name="Watson M."/>
            <person name="Adriaenssens E.M."/>
            <person name="Foster-Nyarko E."/>
            <person name="Jarju S."/>
            <person name="Secka A."/>
            <person name="Antonio M."/>
            <person name="Oren A."/>
            <person name="Chaudhuri R.R."/>
            <person name="La Ragione R."/>
            <person name="Hildebrand F."/>
            <person name="Pallen M.J."/>
        </authorList>
    </citation>
    <scope>NUCLEOTIDE SEQUENCE</scope>
    <source>
        <strain evidence="3">4100</strain>
    </source>
</reference>
<feature type="domain" description="DUF4143" evidence="2">
    <location>
        <begin position="199"/>
        <end position="347"/>
    </location>
</feature>
<evidence type="ECO:0000259" key="2">
    <source>
        <dbReference type="Pfam" id="PF13635"/>
    </source>
</evidence>
<dbReference type="PANTHER" id="PTHR33295">
    <property type="entry name" value="ATPASE"/>
    <property type="match status" value="1"/>
</dbReference>
<dbReference type="Proteomes" id="UP000711407">
    <property type="component" value="Unassembled WGS sequence"/>
</dbReference>
<keyword evidence="3" id="KW-0547">Nucleotide-binding</keyword>
<dbReference type="Gene3D" id="3.40.50.300">
    <property type="entry name" value="P-loop containing nucleotide triphosphate hydrolases"/>
    <property type="match status" value="1"/>
</dbReference>
<evidence type="ECO:0000259" key="1">
    <source>
        <dbReference type="Pfam" id="PF13173"/>
    </source>
</evidence>
<organism evidence="3 4">
    <name type="scientific">Candidatus Amulumruptor caecigallinarius</name>
    <dbReference type="NCBI Taxonomy" id="2109911"/>
    <lineage>
        <taxon>Bacteria</taxon>
        <taxon>Pseudomonadati</taxon>
        <taxon>Bacteroidota</taxon>
        <taxon>Bacteroidia</taxon>
        <taxon>Bacteroidales</taxon>
        <taxon>Muribaculaceae</taxon>
        <taxon>Candidatus Amulumruptor</taxon>
    </lineage>
</organism>
<reference evidence="3" key="2">
    <citation type="submission" date="2021-09" db="EMBL/GenBank/DDBJ databases">
        <authorList>
            <person name="Gilroy R."/>
        </authorList>
    </citation>
    <scope>NUCLEOTIDE SEQUENCE</scope>
    <source>
        <strain evidence="3">4100</strain>
    </source>
</reference>
<feature type="domain" description="AAA" evidence="1">
    <location>
        <begin position="21"/>
        <end position="150"/>
    </location>
</feature>
<protein>
    <submittedName>
        <fullName evidence="3">ATP-binding protein</fullName>
    </submittedName>
</protein>
<evidence type="ECO:0000313" key="3">
    <source>
        <dbReference type="EMBL" id="HJE39119.1"/>
    </source>
</evidence>
<proteinExistence type="predicted"/>
<dbReference type="GO" id="GO:0005524">
    <property type="term" value="F:ATP binding"/>
    <property type="evidence" value="ECO:0007669"/>
    <property type="project" value="UniProtKB-KW"/>
</dbReference>
<keyword evidence="3" id="KW-0067">ATP-binding</keyword>
<dbReference type="AlphaFoldDB" id="A0A4V1LAJ4"/>
<comment type="caution">
    <text evidence="3">The sequence shown here is derived from an EMBL/GenBank/DDBJ whole genome shotgun (WGS) entry which is preliminary data.</text>
</comment>
<gene>
    <name evidence="3" type="ORF">K8V47_05110</name>
</gene>
<dbReference type="SUPFAM" id="SSF52540">
    <property type="entry name" value="P-loop containing nucleoside triphosphate hydrolases"/>
    <property type="match status" value="1"/>
</dbReference>
<dbReference type="Pfam" id="PF13173">
    <property type="entry name" value="AAA_14"/>
    <property type="match status" value="1"/>
</dbReference>
<dbReference type="Pfam" id="PF13635">
    <property type="entry name" value="DUF4143"/>
    <property type="match status" value="1"/>
</dbReference>
<name>A0A4V1LAJ4_9BACT</name>
<dbReference type="InterPro" id="IPR027417">
    <property type="entry name" value="P-loop_NTPase"/>
</dbReference>
<dbReference type="PANTHER" id="PTHR33295:SF20">
    <property type="entry name" value="ATPASE"/>
    <property type="match status" value="1"/>
</dbReference>
<accession>A0A4V1LAJ4</accession>
<dbReference type="InterPro" id="IPR025420">
    <property type="entry name" value="DUF4143"/>
</dbReference>
<dbReference type="EMBL" id="DYXT01000028">
    <property type="protein sequence ID" value="HJE39119.1"/>
    <property type="molecule type" value="Genomic_DNA"/>
</dbReference>
<sequence>MEIISRQRYTNHILRFLNKGMIIALTGQRRVGKSYVLRELERIIKHRNPEANIVYINKEKKEFDSIKNDSDLSAHIADKFPEDGDNYLLIDEVQDIDGFENSLRSLNADEECQIIVTGSNAKMLSSELSTYLGGRYIDIHIQSLSYQEFLRFHNLEDLAESLELYLSFGGLPHLYRLGLDNEDMVWEYIQNIYNTIVLKDVVQREGLRNVTLFENLMSYLSDNTGQLVSATSLSKYLKSQRVQLTPISAINYLKAASNAYIISKVKRYDIHGKRLLESNDKYYFEDLGLRNLLVGSNRAKDIEKVMENAVYLHLKNTGYNVAVGTLPNGEIDFAAEKGGKPIYIQVAYLLTNASTIEREFGNLMKIRDNYPKYVVSMNPMTKPKDYDGITHLPLRTFLMMDSY</sequence>
<evidence type="ECO:0000313" key="4">
    <source>
        <dbReference type="Proteomes" id="UP000711407"/>
    </source>
</evidence>